<dbReference type="InterPro" id="IPR036249">
    <property type="entry name" value="Thioredoxin-like_sf"/>
</dbReference>
<feature type="domain" description="Thioredoxin-like fold" evidence="7">
    <location>
        <begin position="65"/>
        <end position="226"/>
    </location>
</feature>
<dbReference type="AlphaFoldDB" id="A0A939FCC1"/>
<keyword evidence="9" id="KW-1185">Reference proteome</keyword>
<dbReference type="InterPro" id="IPR012336">
    <property type="entry name" value="Thioredoxin-like_fold"/>
</dbReference>
<dbReference type="PROSITE" id="PS51257">
    <property type="entry name" value="PROKAR_LIPOPROTEIN"/>
    <property type="match status" value="1"/>
</dbReference>
<evidence type="ECO:0000313" key="9">
    <source>
        <dbReference type="Proteomes" id="UP000664167"/>
    </source>
</evidence>
<keyword evidence="3" id="KW-0560">Oxidoreductase</keyword>
<comment type="similarity">
    <text evidence="1">Belongs to the thioredoxin family. DsbA subfamily.</text>
</comment>
<dbReference type="PANTHER" id="PTHR13887:SF14">
    <property type="entry name" value="DISULFIDE BOND FORMATION PROTEIN D"/>
    <property type="match status" value="1"/>
</dbReference>
<name>A0A939FCC1_9ACTN</name>
<dbReference type="Gene3D" id="3.40.30.10">
    <property type="entry name" value="Glutaredoxin"/>
    <property type="match status" value="1"/>
</dbReference>
<proteinExistence type="inferred from homology"/>
<accession>A0A939FCC1</accession>
<feature type="chain" id="PRO_5037257516" evidence="6">
    <location>
        <begin position="23"/>
        <end position="243"/>
    </location>
</feature>
<keyword evidence="4" id="KW-1015">Disulfide bond</keyword>
<sequence length="243" mass="24399">MVVRRHTGRVVAVLAAASLVGAAAVGCSSGGGADAGSDAAVSAFTVKSPPGAAVLSGLPAAVVGSKIVVGDAKAPHTVTVYVDPRCPYCQKFEEGGATALADLAAAGKVKVEYQIASFLDGKLGGSGSVKAANALRASVDGGKGMFARFQAALFASQPGEETDGFTDANLLKLADSVPGLRTPAFEKAVKDTTHRDFVARSEKDFEAKASGTPTVLLDGKQVKDGALYERAAFTAALKAAGIG</sequence>
<keyword evidence="5" id="KW-0676">Redox-active center</keyword>
<organism evidence="8 9">
    <name type="scientific">Streptomyces beijiangensis</name>
    <dbReference type="NCBI Taxonomy" id="163361"/>
    <lineage>
        <taxon>Bacteria</taxon>
        <taxon>Bacillati</taxon>
        <taxon>Actinomycetota</taxon>
        <taxon>Actinomycetes</taxon>
        <taxon>Kitasatosporales</taxon>
        <taxon>Streptomycetaceae</taxon>
        <taxon>Streptomyces</taxon>
    </lineage>
</organism>
<dbReference type="Proteomes" id="UP000664167">
    <property type="component" value="Unassembled WGS sequence"/>
</dbReference>
<protein>
    <submittedName>
        <fullName evidence="8">Thioredoxin domain-containing protein</fullName>
    </submittedName>
</protein>
<dbReference type="SUPFAM" id="SSF52833">
    <property type="entry name" value="Thioredoxin-like"/>
    <property type="match status" value="1"/>
</dbReference>
<dbReference type="Pfam" id="PF13462">
    <property type="entry name" value="Thioredoxin_4"/>
    <property type="match status" value="1"/>
</dbReference>
<evidence type="ECO:0000313" key="8">
    <source>
        <dbReference type="EMBL" id="MBO0514440.1"/>
    </source>
</evidence>
<evidence type="ECO:0000256" key="3">
    <source>
        <dbReference type="ARBA" id="ARBA00023002"/>
    </source>
</evidence>
<feature type="signal peptide" evidence="6">
    <location>
        <begin position="1"/>
        <end position="22"/>
    </location>
</feature>
<dbReference type="RefSeq" id="WP_206963839.1">
    <property type="nucleotide sequence ID" value="NZ_BAAAJJ010000001.1"/>
</dbReference>
<evidence type="ECO:0000259" key="7">
    <source>
        <dbReference type="Pfam" id="PF13462"/>
    </source>
</evidence>
<comment type="caution">
    <text evidence="8">The sequence shown here is derived from an EMBL/GenBank/DDBJ whole genome shotgun (WGS) entry which is preliminary data.</text>
</comment>
<keyword evidence="2 6" id="KW-0732">Signal</keyword>
<gene>
    <name evidence="8" type="ORF">J0695_21970</name>
</gene>
<dbReference type="EMBL" id="JAFLRJ010000207">
    <property type="protein sequence ID" value="MBO0514440.1"/>
    <property type="molecule type" value="Genomic_DNA"/>
</dbReference>
<evidence type="ECO:0000256" key="2">
    <source>
        <dbReference type="ARBA" id="ARBA00022729"/>
    </source>
</evidence>
<evidence type="ECO:0000256" key="5">
    <source>
        <dbReference type="ARBA" id="ARBA00023284"/>
    </source>
</evidence>
<evidence type="ECO:0000256" key="4">
    <source>
        <dbReference type="ARBA" id="ARBA00023157"/>
    </source>
</evidence>
<evidence type="ECO:0000256" key="6">
    <source>
        <dbReference type="SAM" id="SignalP"/>
    </source>
</evidence>
<dbReference type="GO" id="GO:0016491">
    <property type="term" value="F:oxidoreductase activity"/>
    <property type="evidence" value="ECO:0007669"/>
    <property type="project" value="UniProtKB-KW"/>
</dbReference>
<evidence type="ECO:0000256" key="1">
    <source>
        <dbReference type="ARBA" id="ARBA00005791"/>
    </source>
</evidence>
<reference evidence="8" key="1">
    <citation type="submission" date="2021-03" db="EMBL/GenBank/DDBJ databases">
        <title>Streptomyces poriferae sp. nov., a novel marine sponge-derived Actinobacteria species with anti-MRSA activity.</title>
        <authorList>
            <person name="Sandoval-Powers M."/>
            <person name="Kralova S."/>
            <person name="Nguyen G.-S."/>
            <person name="Fawwal D."/>
            <person name="Degnes K."/>
            <person name="Klinkenberg G."/>
            <person name="Sletta H."/>
            <person name="Wentzel A."/>
            <person name="Liles M.R."/>
        </authorList>
    </citation>
    <scope>NUCLEOTIDE SEQUENCE</scope>
    <source>
        <strain evidence="8">DSM 41794</strain>
    </source>
</reference>
<dbReference type="PANTHER" id="PTHR13887">
    <property type="entry name" value="GLUTATHIONE S-TRANSFERASE KAPPA"/>
    <property type="match status" value="1"/>
</dbReference>